<gene>
    <name evidence="1" type="ORF">ANN_22738</name>
</gene>
<protein>
    <submittedName>
        <fullName evidence="1">Uncharacterized protein</fullName>
    </submittedName>
</protein>
<comment type="caution">
    <text evidence="1">The sequence shown here is derived from an EMBL/GenBank/DDBJ whole genome shotgun (WGS) entry which is preliminary data.</text>
</comment>
<reference evidence="1 2" key="1">
    <citation type="journal article" date="2022" name="Allergy">
        <title>Genome assembly and annotation of Periplaneta americana reveal a comprehensive cockroach allergen profile.</title>
        <authorList>
            <person name="Wang L."/>
            <person name="Xiong Q."/>
            <person name="Saelim N."/>
            <person name="Wang L."/>
            <person name="Nong W."/>
            <person name="Wan A.T."/>
            <person name="Shi M."/>
            <person name="Liu X."/>
            <person name="Cao Q."/>
            <person name="Hui J.H.L."/>
            <person name="Sookrung N."/>
            <person name="Leung T.F."/>
            <person name="Tungtrongchitr A."/>
            <person name="Tsui S.K.W."/>
        </authorList>
    </citation>
    <scope>NUCLEOTIDE SEQUENCE [LARGE SCALE GENOMIC DNA]</scope>
    <source>
        <strain evidence="1">PWHHKU_190912</strain>
    </source>
</reference>
<keyword evidence="2" id="KW-1185">Reference proteome</keyword>
<dbReference type="EMBL" id="JAJSOF020000025">
    <property type="protein sequence ID" value="KAJ4434190.1"/>
    <property type="molecule type" value="Genomic_DNA"/>
</dbReference>
<sequence length="386" mass="43442">MNLRFLKSPVSNKKNSTQYVFPNSSHSCHYRRYRTYCTHDYDRFPPVESEWNKEQCRILLSKLLIVTFEERRSSTRGALKRAAFNVTEVKSSNLKKLTAKLQEFTYNHIWNSTLCNEPIMVVIKTQDFDCSLPLRTRVLPLAFGGCECNIADRTVRLGGCECNIDYRTVRLGGCECNIDYRTVRLGGCECNIADHTVWLGGCECDIADHTVRLGGCECNIADRTVRLGGCECNIADRTVWLGGCECNIDYRTVRLGGCECNIADRTVRLGGCECNIDYRTVRLGGCECNIDYRTVRLGGCECNIADHTVRLDGDRIRAATVIQSLSERDLDCGWRYATVARVRRRHALRSVMAAACELQITHATVHTARPKTNITPPALHSAIVSS</sequence>
<evidence type="ECO:0000313" key="2">
    <source>
        <dbReference type="Proteomes" id="UP001148838"/>
    </source>
</evidence>
<dbReference type="Proteomes" id="UP001148838">
    <property type="component" value="Unassembled WGS sequence"/>
</dbReference>
<evidence type="ECO:0000313" key="1">
    <source>
        <dbReference type="EMBL" id="KAJ4434190.1"/>
    </source>
</evidence>
<name>A0ABQ8SL47_PERAM</name>
<proteinExistence type="predicted"/>
<organism evidence="1 2">
    <name type="scientific">Periplaneta americana</name>
    <name type="common">American cockroach</name>
    <name type="synonym">Blatta americana</name>
    <dbReference type="NCBI Taxonomy" id="6978"/>
    <lineage>
        <taxon>Eukaryota</taxon>
        <taxon>Metazoa</taxon>
        <taxon>Ecdysozoa</taxon>
        <taxon>Arthropoda</taxon>
        <taxon>Hexapoda</taxon>
        <taxon>Insecta</taxon>
        <taxon>Pterygota</taxon>
        <taxon>Neoptera</taxon>
        <taxon>Polyneoptera</taxon>
        <taxon>Dictyoptera</taxon>
        <taxon>Blattodea</taxon>
        <taxon>Blattoidea</taxon>
        <taxon>Blattidae</taxon>
        <taxon>Blattinae</taxon>
        <taxon>Periplaneta</taxon>
    </lineage>
</organism>
<accession>A0ABQ8SL47</accession>